<dbReference type="GO" id="GO:0005546">
    <property type="term" value="F:phosphatidylinositol-4,5-bisphosphate binding"/>
    <property type="evidence" value="ECO:0007669"/>
    <property type="project" value="InterPro"/>
</dbReference>
<feature type="non-terminal residue" evidence="10">
    <location>
        <position position="1"/>
    </location>
</feature>
<dbReference type="GO" id="GO:0006887">
    <property type="term" value="P:exocytosis"/>
    <property type="evidence" value="ECO:0007669"/>
    <property type="project" value="UniProtKB-KW"/>
</dbReference>
<proteinExistence type="inferred from homology"/>
<dbReference type="Pfam" id="PF03106">
    <property type="entry name" value="WRKY"/>
    <property type="match status" value="1"/>
</dbReference>
<comment type="function">
    <text evidence="8">Component of the exocyst complex.</text>
</comment>
<dbReference type="Proteomes" id="UP001058974">
    <property type="component" value="Chromosome 2"/>
</dbReference>
<accession>A0A9D4Y8M4</accession>
<evidence type="ECO:0000256" key="6">
    <source>
        <dbReference type="ARBA" id="ARBA00023163"/>
    </source>
</evidence>
<sequence>EAIRGIFIELEDLIDSPSLYGQKPRNIDELEFNLNAKSKFYDGSSLGDIFLMNNDTYIVPITKENELETLLGKDWILQYALKVWHNNGQYKMGTITPELDHEVYVKDSEASPSQPRARRRKTVQKIRLRTLVISPAPQFEHTNKVPQDVFTWRKYGMKEILGYKYPRARCDSERICNGKR</sequence>
<evidence type="ECO:0000313" key="10">
    <source>
        <dbReference type="EMBL" id="KAI5435026.1"/>
    </source>
</evidence>
<feature type="domain" description="WRKY" evidence="9">
    <location>
        <begin position="141"/>
        <end position="180"/>
    </location>
</feature>
<dbReference type="Gramene" id="Psat02G0174500-T2">
    <property type="protein sequence ID" value="KAI5435026.1"/>
    <property type="gene ID" value="KIW84_021745"/>
</dbReference>
<protein>
    <recommendedName>
        <fullName evidence="8">Exocyst subunit Exo70 family protein</fullName>
    </recommendedName>
</protein>
<dbReference type="Gene3D" id="1.20.1280.170">
    <property type="entry name" value="Exocyst complex component Exo70"/>
    <property type="match status" value="1"/>
</dbReference>
<keyword evidence="8" id="KW-0268">Exocytosis</keyword>
<evidence type="ECO:0000259" key="9">
    <source>
        <dbReference type="PROSITE" id="PS50811"/>
    </source>
</evidence>
<dbReference type="GO" id="GO:0000145">
    <property type="term" value="C:exocyst"/>
    <property type="evidence" value="ECO:0007669"/>
    <property type="project" value="InterPro"/>
</dbReference>
<dbReference type="PANTHER" id="PTHR12542">
    <property type="entry name" value="EXOCYST COMPLEX PROTEIN EXO70"/>
    <property type="match status" value="1"/>
</dbReference>
<evidence type="ECO:0000256" key="8">
    <source>
        <dbReference type="RuleBase" id="RU365026"/>
    </source>
</evidence>
<organism evidence="10 11">
    <name type="scientific">Pisum sativum</name>
    <name type="common">Garden pea</name>
    <name type="synonym">Lathyrus oleraceus</name>
    <dbReference type="NCBI Taxonomy" id="3888"/>
    <lineage>
        <taxon>Eukaryota</taxon>
        <taxon>Viridiplantae</taxon>
        <taxon>Streptophyta</taxon>
        <taxon>Embryophyta</taxon>
        <taxon>Tracheophyta</taxon>
        <taxon>Spermatophyta</taxon>
        <taxon>Magnoliopsida</taxon>
        <taxon>eudicotyledons</taxon>
        <taxon>Gunneridae</taxon>
        <taxon>Pentapetalae</taxon>
        <taxon>rosids</taxon>
        <taxon>fabids</taxon>
        <taxon>Fabales</taxon>
        <taxon>Fabaceae</taxon>
        <taxon>Papilionoideae</taxon>
        <taxon>50 kb inversion clade</taxon>
        <taxon>NPAAA clade</taxon>
        <taxon>Hologalegina</taxon>
        <taxon>IRL clade</taxon>
        <taxon>Fabeae</taxon>
        <taxon>Lathyrus</taxon>
    </lineage>
</organism>
<dbReference type="GO" id="GO:0003700">
    <property type="term" value="F:DNA-binding transcription factor activity"/>
    <property type="evidence" value="ECO:0007669"/>
    <property type="project" value="InterPro"/>
</dbReference>
<evidence type="ECO:0000256" key="5">
    <source>
        <dbReference type="ARBA" id="ARBA00023125"/>
    </source>
</evidence>
<evidence type="ECO:0000256" key="4">
    <source>
        <dbReference type="ARBA" id="ARBA00023015"/>
    </source>
</evidence>
<evidence type="ECO:0000256" key="3">
    <source>
        <dbReference type="ARBA" id="ARBA00022448"/>
    </source>
</evidence>
<dbReference type="InterPro" id="IPR004140">
    <property type="entry name" value="Exo70"/>
</dbReference>
<dbReference type="Pfam" id="PF03081">
    <property type="entry name" value="Exo70_C"/>
    <property type="match status" value="1"/>
</dbReference>
<dbReference type="AlphaFoldDB" id="A0A9D4Y8M4"/>
<keyword evidence="11" id="KW-1185">Reference proteome</keyword>
<dbReference type="SUPFAM" id="SSF74788">
    <property type="entry name" value="Cullin repeat-like"/>
    <property type="match status" value="1"/>
</dbReference>
<dbReference type="InterPro" id="IPR016159">
    <property type="entry name" value="Cullin_repeat-like_dom_sf"/>
</dbReference>
<keyword evidence="5" id="KW-0238">DNA-binding</keyword>
<keyword evidence="6" id="KW-0804">Transcription</keyword>
<comment type="subcellular location">
    <subcellularLocation>
        <location evidence="1">Nucleus</location>
    </subcellularLocation>
</comment>
<gene>
    <name evidence="10" type="ORF">KIW84_021745</name>
</gene>
<dbReference type="InterPro" id="IPR046364">
    <property type="entry name" value="Exo70_C"/>
</dbReference>
<evidence type="ECO:0000256" key="7">
    <source>
        <dbReference type="ARBA" id="ARBA00023242"/>
    </source>
</evidence>
<name>A0A9D4Y8M4_PEA</name>
<dbReference type="PROSITE" id="PS50811">
    <property type="entry name" value="WRKY"/>
    <property type="match status" value="1"/>
</dbReference>
<keyword evidence="4" id="KW-0805">Transcription regulation</keyword>
<comment type="caution">
    <text evidence="10">The sequence shown here is derived from an EMBL/GenBank/DDBJ whole genome shotgun (WGS) entry which is preliminary data.</text>
</comment>
<evidence type="ECO:0000313" key="11">
    <source>
        <dbReference type="Proteomes" id="UP001058974"/>
    </source>
</evidence>
<dbReference type="EMBL" id="JAMSHJ010000002">
    <property type="protein sequence ID" value="KAI5435026.1"/>
    <property type="molecule type" value="Genomic_DNA"/>
</dbReference>
<dbReference type="GO" id="GO:0005634">
    <property type="term" value="C:nucleus"/>
    <property type="evidence" value="ECO:0007669"/>
    <property type="project" value="UniProtKB-SubCell"/>
</dbReference>
<evidence type="ECO:0000256" key="1">
    <source>
        <dbReference type="ARBA" id="ARBA00004123"/>
    </source>
</evidence>
<comment type="similarity">
    <text evidence="2 8">Belongs to the EXO70 family.</text>
</comment>
<keyword evidence="8" id="KW-0653">Protein transport</keyword>
<dbReference type="InterPro" id="IPR036576">
    <property type="entry name" value="WRKY_dom_sf"/>
</dbReference>
<dbReference type="SUPFAM" id="SSF118290">
    <property type="entry name" value="WRKY DNA-binding domain"/>
    <property type="match status" value="1"/>
</dbReference>
<keyword evidence="3 8" id="KW-0813">Transport</keyword>
<dbReference type="Gene3D" id="2.20.25.80">
    <property type="entry name" value="WRKY domain"/>
    <property type="match status" value="1"/>
</dbReference>
<keyword evidence="7" id="KW-0539">Nucleus</keyword>
<dbReference type="GO" id="GO:0015031">
    <property type="term" value="P:protein transport"/>
    <property type="evidence" value="ECO:0007669"/>
    <property type="project" value="UniProtKB-KW"/>
</dbReference>
<dbReference type="GO" id="GO:0043565">
    <property type="term" value="F:sequence-specific DNA binding"/>
    <property type="evidence" value="ECO:0007669"/>
    <property type="project" value="InterPro"/>
</dbReference>
<dbReference type="PANTHER" id="PTHR12542:SF96">
    <property type="entry name" value="EXOCYST COMPLEX COMPONENT EXO70B1"/>
    <property type="match status" value="1"/>
</dbReference>
<dbReference type="InterPro" id="IPR003657">
    <property type="entry name" value="WRKY_dom"/>
</dbReference>
<evidence type="ECO:0000256" key="2">
    <source>
        <dbReference type="ARBA" id="ARBA00006756"/>
    </source>
</evidence>
<reference evidence="10 11" key="1">
    <citation type="journal article" date="2022" name="Nat. Genet.">
        <title>Improved pea reference genome and pan-genome highlight genomic features and evolutionary characteristics.</title>
        <authorList>
            <person name="Yang T."/>
            <person name="Liu R."/>
            <person name="Luo Y."/>
            <person name="Hu S."/>
            <person name="Wang D."/>
            <person name="Wang C."/>
            <person name="Pandey M.K."/>
            <person name="Ge S."/>
            <person name="Xu Q."/>
            <person name="Li N."/>
            <person name="Li G."/>
            <person name="Huang Y."/>
            <person name="Saxena R.K."/>
            <person name="Ji Y."/>
            <person name="Li M."/>
            <person name="Yan X."/>
            <person name="He Y."/>
            <person name="Liu Y."/>
            <person name="Wang X."/>
            <person name="Xiang C."/>
            <person name="Varshney R.K."/>
            <person name="Ding H."/>
            <person name="Gao S."/>
            <person name="Zong X."/>
        </authorList>
    </citation>
    <scope>NUCLEOTIDE SEQUENCE [LARGE SCALE GENOMIC DNA]</scope>
    <source>
        <strain evidence="10 11">cv. Zhongwan 6</strain>
    </source>
</reference>